<comment type="caution">
    <text evidence="1">The sequence shown here is derived from an EMBL/GenBank/DDBJ whole genome shotgun (WGS) entry which is preliminary data.</text>
</comment>
<name>A0A2W5Q8G4_VARPD</name>
<evidence type="ECO:0000313" key="1">
    <source>
        <dbReference type="EMBL" id="PZQ73548.1"/>
    </source>
</evidence>
<sequence>MSEPTSSSEQPGSAAEALARLFVDQALANPANRAILERLPALGLPDAWLVAGCLFQTVWNLRTGRPPMDGIRDYDLFYFDAGDLSAEAEDAVARRVEAACADLPVTLEVKNQARVHTWYEAHFGAPYSPLRNAMDGIDRFLVEGTCVGLQAGADGLTLYAPDGLAGLIGGVLRPNRRSPDPRLYAAKAADYRRRWPWLTVLDTKSQAPARPLLVHRIGLQRPPDGRGQLSIR</sequence>
<dbReference type="EMBL" id="QFPP01000178">
    <property type="protein sequence ID" value="PZQ73548.1"/>
    <property type="molecule type" value="Genomic_DNA"/>
</dbReference>
<dbReference type="Proteomes" id="UP000249135">
    <property type="component" value="Unassembled WGS sequence"/>
</dbReference>
<reference evidence="1 2" key="1">
    <citation type="submission" date="2017-08" db="EMBL/GenBank/DDBJ databases">
        <title>Infants hospitalized years apart are colonized by the same room-sourced microbial strains.</title>
        <authorList>
            <person name="Brooks B."/>
            <person name="Olm M.R."/>
            <person name="Firek B.A."/>
            <person name="Baker R."/>
            <person name="Thomas B.C."/>
            <person name="Morowitz M.J."/>
            <person name="Banfield J.F."/>
        </authorList>
    </citation>
    <scope>NUCLEOTIDE SEQUENCE [LARGE SCALE GENOMIC DNA]</scope>
    <source>
        <strain evidence="1">S2_005_003_R2_41</strain>
    </source>
</reference>
<gene>
    <name evidence="1" type="ORF">DI563_14550</name>
</gene>
<evidence type="ECO:0000313" key="2">
    <source>
        <dbReference type="Proteomes" id="UP000249135"/>
    </source>
</evidence>
<dbReference type="AlphaFoldDB" id="A0A2W5Q8G4"/>
<protein>
    <recommendedName>
        <fullName evidence="3">Nucleotidyltransferase family protein</fullName>
    </recommendedName>
</protein>
<dbReference type="Pfam" id="PF06042">
    <property type="entry name" value="NTP_transf_6"/>
    <property type="match status" value="1"/>
</dbReference>
<organism evidence="1 2">
    <name type="scientific">Variovorax paradoxus</name>
    <dbReference type="NCBI Taxonomy" id="34073"/>
    <lineage>
        <taxon>Bacteria</taxon>
        <taxon>Pseudomonadati</taxon>
        <taxon>Pseudomonadota</taxon>
        <taxon>Betaproteobacteria</taxon>
        <taxon>Burkholderiales</taxon>
        <taxon>Comamonadaceae</taxon>
        <taxon>Variovorax</taxon>
    </lineage>
</organism>
<proteinExistence type="predicted"/>
<dbReference type="InterPro" id="IPR009267">
    <property type="entry name" value="NTP_transf_6"/>
</dbReference>
<accession>A0A2W5Q8G4</accession>
<evidence type="ECO:0008006" key="3">
    <source>
        <dbReference type="Google" id="ProtNLM"/>
    </source>
</evidence>
<dbReference type="PANTHER" id="PTHR39166:SF1">
    <property type="entry name" value="BLL1166 PROTEIN"/>
    <property type="match status" value="1"/>
</dbReference>
<dbReference type="PANTHER" id="PTHR39166">
    <property type="entry name" value="BLL1166 PROTEIN"/>
    <property type="match status" value="1"/>
</dbReference>